<proteinExistence type="predicted"/>
<keyword evidence="4" id="KW-1185">Reference proteome</keyword>
<dbReference type="Pfam" id="PF00583">
    <property type="entry name" value="Acetyltransf_1"/>
    <property type="match status" value="1"/>
</dbReference>
<sequence length="222" mass="25094">MKNSPVIFIKELSEQDRPFMLNHFLGLSPSDRRLRFGAALPDEAVSRYVQRIDFTRDTVFGVYESTYNLVGVGHLAFLDPVSLPALEGERTDRVAEFGVSVSAPMRRKNVGTKLFDRAAIHCRNHHVNTLYIHCLASNKPMLCIAEKAGMKIHKDHGEVDGYLHLPGPDSESFRREHAEEKAASLDYALNGRMRNAVRWLRNLVSPEKVVKSSNHPENPPSY</sequence>
<dbReference type="Proteomes" id="UP001164819">
    <property type="component" value="Chromosome"/>
</dbReference>
<dbReference type="Proteomes" id="UP001164794">
    <property type="component" value="Chromosome"/>
</dbReference>
<evidence type="ECO:0000259" key="1">
    <source>
        <dbReference type="PROSITE" id="PS51186"/>
    </source>
</evidence>
<reference evidence="3" key="1">
    <citation type="journal article" date="2022" name="Front. Microbiol.">
        <title>New perspectives on an old grouping: The genomic and phenotypic variability of Oxalobacter formigenes and the implications for calcium oxalate stone prevention.</title>
        <authorList>
            <person name="Chmiel J.A."/>
            <person name="Carr C."/>
            <person name="Stuivenberg G.A."/>
            <person name="Venema R."/>
            <person name="Chanyi R.M."/>
            <person name="Al K.F."/>
            <person name="Giguere D."/>
            <person name="Say H."/>
            <person name="Akouris P.P."/>
            <person name="Dominguez Romero S.A."/>
            <person name="Kwong A."/>
            <person name="Tai V."/>
            <person name="Koval S.F."/>
            <person name="Razvi H."/>
            <person name="Bjazevic J."/>
            <person name="Burton J.P."/>
        </authorList>
    </citation>
    <scope>NUCLEOTIDE SEQUENCE</scope>
    <source>
        <strain evidence="3">HOxNP-1</strain>
    </source>
</reference>
<evidence type="ECO:0000313" key="2">
    <source>
        <dbReference type="EMBL" id="WAV91361.1"/>
    </source>
</evidence>
<dbReference type="InterPro" id="IPR000182">
    <property type="entry name" value="GNAT_dom"/>
</dbReference>
<protein>
    <submittedName>
        <fullName evidence="2">GNAT family N-acetyltransferase</fullName>
    </submittedName>
</protein>
<dbReference type="SUPFAM" id="SSF55729">
    <property type="entry name" value="Acyl-CoA N-acyltransferases (Nat)"/>
    <property type="match status" value="1"/>
</dbReference>
<dbReference type="RefSeq" id="WP_269264607.1">
    <property type="nucleotide sequence ID" value="NZ_CP098248.1"/>
</dbReference>
<dbReference type="EMBL" id="CP098251">
    <property type="protein sequence ID" value="WAV91361.1"/>
    <property type="molecule type" value="Genomic_DNA"/>
</dbReference>
<dbReference type="Gene3D" id="3.40.630.30">
    <property type="match status" value="1"/>
</dbReference>
<dbReference type="AlphaFoldDB" id="A0A9E9LDU0"/>
<dbReference type="PROSITE" id="PS51186">
    <property type="entry name" value="GNAT"/>
    <property type="match status" value="1"/>
</dbReference>
<reference evidence="2" key="2">
    <citation type="journal article" date="2022" name="Front. Microbiol.">
        <title>New perspectives on an old grouping: The genomic and phenotypic variability of Oxalobacter formigenes and the implications for calcium oxalate stone prevention.</title>
        <authorList>
            <person name="Chmiel J.A."/>
            <person name="Carr C."/>
            <person name="Stuivenberg G.A."/>
            <person name="Venema R."/>
            <person name="Chanyi R.M."/>
            <person name="Al K.F."/>
            <person name="Giguere D."/>
            <person name="Say H."/>
            <person name="Akouris P.P."/>
            <person name="Dominguez Romero S.A."/>
            <person name="Kwong A."/>
            <person name="Tai V."/>
            <person name="Koval S.F."/>
            <person name="Razvi H."/>
            <person name="Bjazevic J."/>
            <person name="Burton J.P."/>
        </authorList>
    </citation>
    <scope>NUCLEOTIDE SEQUENCE</scope>
    <source>
        <strain evidence="2">OxK</strain>
    </source>
</reference>
<accession>A0A9E9LDU0</accession>
<gene>
    <name evidence="3" type="ORF">NB645_10215</name>
    <name evidence="2" type="ORF">NB646_00925</name>
</gene>
<evidence type="ECO:0000313" key="4">
    <source>
        <dbReference type="Proteomes" id="UP001164794"/>
    </source>
</evidence>
<feature type="domain" description="N-acetyltransferase" evidence="1">
    <location>
        <begin position="7"/>
        <end position="168"/>
    </location>
</feature>
<dbReference type="GO" id="GO:0016747">
    <property type="term" value="F:acyltransferase activity, transferring groups other than amino-acyl groups"/>
    <property type="evidence" value="ECO:0007669"/>
    <property type="project" value="InterPro"/>
</dbReference>
<dbReference type="InterPro" id="IPR016181">
    <property type="entry name" value="Acyl_CoA_acyltransferase"/>
</dbReference>
<organism evidence="2">
    <name type="scientific">Oxalobacter aliiformigenes</name>
    <dbReference type="NCBI Taxonomy" id="2946593"/>
    <lineage>
        <taxon>Bacteria</taxon>
        <taxon>Pseudomonadati</taxon>
        <taxon>Pseudomonadota</taxon>
        <taxon>Betaproteobacteria</taxon>
        <taxon>Burkholderiales</taxon>
        <taxon>Oxalobacteraceae</taxon>
        <taxon>Oxalobacter</taxon>
    </lineage>
</organism>
<dbReference type="EMBL" id="CP098248">
    <property type="protein sequence ID" value="WAV97139.1"/>
    <property type="molecule type" value="Genomic_DNA"/>
</dbReference>
<name>A0A9E9LDU0_9BURK</name>
<evidence type="ECO:0000313" key="3">
    <source>
        <dbReference type="EMBL" id="WAV97139.1"/>
    </source>
</evidence>